<evidence type="ECO:0000259" key="1">
    <source>
        <dbReference type="Pfam" id="PF13020"/>
    </source>
</evidence>
<dbReference type="Proteomes" id="UP001501417">
    <property type="component" value="Unassembled WGS sequence"/>
</dbReference>
<sequence>MSFTDHQLLAAVRVARIIDSEGNTADDARESYRLIPSQGQHRSGDLLVGESVLTNASLLEHTDDGRIRPSARLRILASLNDADAVAFLRRILAQRFNNADAVETGLKGELEIVRRCREDLKSLGRHDLSAHVQQVSVLDDSLGYDVLAPMITGKARHLEVKTTRSKPSATFDFFLSRNEFDTGRRDSEWALVACRRVNENDIEVVGWCRAQSLYPYVPEDRSGRWTEAQLHLPASVLFDDIPPAV</sequence>
<name>A0ABP8F239_9MYCO</name>
<dbReference type="EMBL" id="BAABGF010000043">
    <property type="protein sequence ID" value="GAA4292984.1"/>
    <property type="molecule type" value="Genomic_DNA"/>
</dbReference>
<feature type="domain" description="Protein NO VEIN C-terminal" evidence="1">
    <location>
        <begin position="132"/>
        <end position="191"/>
    </location>
</feature>
<reference evidence="3" key="1">
    <citation type="journal article" date="2019" name="Int. J. Syst. Evol. Microbiol.">
        <title>The Global Catalogue of Microorganisms (GCM) 10K type strain sequencing project: providing services to taxonomists for standard genome sequencing and annotation.</title>
        <authorList>
            <consortium name="The Broad Institute Genomics Platform"/>
            <consortium name="The Broad Institute Genome Sequencing Center for Infectious Disease"/>
            <person name="Wu L."/>
            <person name="Ma J."/>
        </authorList>
    </citation>
    <scope>NUCLEOTIDE SEQUENCE [LARGE SCALE GENOMIC DNA]</scope>
    <source>
        <strain evidence="3">JCM 17782</strain>
    </source>
</reference>
<dbReference type="RefSeq" id="WP_264044481.1">
    <property type="nucleotide sequence ID" value="NZ_BAABGF010000043.1"/>
</dbReference>
<dbReference type="Pfam" id="PF13020">
    <property type="entry name" value="NOV_C"/>
    <property type="match status" value="1"/>
</dbReference>
<dbReference type="InterPro" id="IPR024975">
    <property type="entry name" value="NOV_C"/>
</dbReference>
<gene>
    <name evidence="2" type="ORF">GCM10023161_40840</name>
</gene>
<keyword evidence="3" id="KW-1185">Reference proteome</keyword>
<proteinExistence type="predicted"/>
<accession>A0ABP8F239</accession>
<protein>
    <recommendedName>
        <fullName evidence="1">Protein NO VEIN C-terminal domain-containing protein</fullName>
    </recommendedName>
</protein>
<organism evidence="2 3">
    <name type="scientific">Mycobacterium paraffinicum</name>
    <dbReference type="NCBI Taxonomy" id="53378"/>
    <lineage>
        <taxon>Bacteria</taxon>
        <taxon>Bacillati</taxon>
        <taxon>Actinomycetota</taxon>
        <taxon>Actinomycetes</taxon>
        <taxon>Mycobacteriales</taxon>
        <taxon>Mycobacteriaceae</taxon>
        <taxon>Mycobacterium</taxon>
    </lineage>
</organism>
<evidence type="ECO:0000313" key="2">
    <source>
        <dbReference type="EMBL" id="GAA4292984.1"/>
    </source>
</evidence>
<evidence type="ECO:0000313" key="3">
    <source>
        <dbReference type="Proteomes" id="UP001501417"/>
    </source>
</evidence>
<comment type="caution">
    <text evidence="2">The sequence shown here is derived from an EMBL/GenBank/DDBJ whole genome shotgun (WGS) entry which is preliminary data.</text>
</comment>